<proteinExistence type="predicted"/>
<dbReference type="Proteomes" id="UP000521379">
    <property type="component" value="Unassembled WGS sequence"/>
</dbReference>
<evidence type="ECO:0000313" key="3">
    <source>
        <dbReference type="Proteomes" id="UP000521379"/>
    </source>
</evidence>
<protein>
    <submittedName>
        <fullName evidence="2">Pilus assembly protein</fullName>
    </submittedName>
</protein>
<keyword evidence="1" id="KW-1133">Transmembrane helix</keyword>
<gene>
    <name evidence="2" type="ORF">GTW58_12135</name>
</gene>
<dbReference type="EMBL" id="JAAVUN010000036">
    <property type="protein sequence ID" value="NKE10662.1"/>
    <property type="molecule type" value="Genomic_DNA"/>
</dbReference>
<accession>A0A846TY39</accession>
<evidence type="ECO:0000313" key="2">
    <source>
        <dbReference type="EMBL" id="NKE10662.1"/>
    </source>
</evidence>
<sequence length="148" mass="15399">MTLPGRWLSGRRRCKRRLSDAKASHDERDAGSVVAEWAMVAGVTAVLFAVTLQVIFALHVRNVLIDAASNGARYGTLADRGPGDAVQRSRDLITDTVGAPFAGDISANPATVDGIATLEITVVAPLPIVGPFGPPGTLEVTGHAVDTS</sequence>
<keyword evidence="3" id="KW-1185">Reference proteome</keyword>
<organism evidence="2 3">
    <name type="scientific">Kocuria subflava</name>
    <dbReference type="NCBI Taxonomy" id="1736139"/>
    <lineage>
        <taxon>Bacteria</taxon>
        <taxon>Bacillati</taxon>
        <taxon>Actinomycetota</taxon>
        <taxon>Actinomycetes</taxon>
        <taxon>Micrococcales</taxon>
        <taxon>Micrococcaceae</taxon>
        <taxon>Kocuria</taxon>
    </lineage>
</organism>
<reference evidence="2 3" key="1">
    <citation type="submission" date="2020-02" db="EMBL/GenBank/DDBJ databases">
        <authorList>
            <person name="Sun Q."/>
        </authorList>
    </citation>
    <scope>NUCLEOTIDE SEQUENCE [LARGE SCALE GENOMIC DNA]</scope>
    <source>
        <strain evidence="2 3">YIM 13062</strain>
    </source>
</reference>
<keyword evidence="1" id="KW-0812">Transmembrane</keyword>
<feature type="transmembrane region" description="Helical" evidence="1">
    <location>
        <begin position="37"/>
        <end position="58"/>
    </location>
</feature>
<dbReference type="AlphaFoldDB" id="A0A846TY39"/>
<keyword evidence="1" id="KW-0472">Membrane</keyword>
<evidence type="ECO:0000256" key="1">
    <source>
        <dbReference type="SAM" id="Phobius"/>
    </source>
</evidence>
<name>A0A846TY39_9MICC</name>
<comment type="caution">
    <text evidence="2">The sequence shown here is derived from an EMBL/GenBank/DDBJ whole genome shotgun (WGS) entry which is preliminary data.</text>
</comment>
<dbReference type="RefSeq" id="WP_119933700.1">
    <property type="nucleotide sequence ID" value="NZ_JAAVUN010000036.1"/>
</dbReference>